<dbReference type="GO" id="GO:0042276">
    <property type="term" value="P:error-prone translesion synthesis"/>
    <property type="evidence" value="ECO:0007669"/>
    <property type="project" value="TreeGrafter"/>
</dbReference>
<gene>
    <name evidence="2" type="ORF">SSLN_LOCUS18177</name>
</gene>
<dbReference type="EMBL" id="UYSU01043839">
    <property type="protein sequence ID" value="VDM04563.1"/>
    <property type="molecule type" value="Genomic_DNA"/>
</dbReference>
<feature type="region of interest" description="Disordered" evidence="1">
    <location>
        <begin position="114"/>
        <end position="137"/>
    </location>
</feature>
<evidence type="ECO:0000313" key="3">
    <source>
        <dbReference type="Proteomes" id="UP000275846"/>
    </source>
</evidence>
<dbReference type="PANTHER" id="PTHR11076:SF33">
    <property type="entry name" value="DNA POLYMERASE KAPPA"/>
    <property type="match status" value="1"/>
</dbReference>
<dbReference type="STRING" id="70667.A0A183TNX9"/>
<accession>A0A183TNX9</accession>
<name>A0A183TNX9_SCHSO</name>
<evidence type="ECO:0000313" key="2">
    <source>
        <dbReference type="EMBL" id="VDM04563.1"/>
    </source>
</evidence>
<proteinExistence type="predicted"/>
<dbReference type="WBParaSite" id="SSLN_0001886001-mRNA-1">
    <property type="protein sequence ID" value="SSLN_0001886001-mRNA-1"/>
    <property type="gene ID" value="SSLN_0001886001"/>
</dbReference>
<reference evidence="4" key="1">
    <citation type="submission" date="2016-06" db="UniProtKB">
        <authorList>
            <consortium name="WormBaseParasite"/>
        </authorList>
    </citation>
    <scope>IDENTIFICATION</scope>
</reference>
<dbReference type="OrthoDB" id="1747274at2759"/>
<dbReference type="GO" id="GO:0005634">
    <property type="term" value="C:nucleus"/>
    <property type="evidence" value="ECO:0007669"/>
    <property type="project" value="TreeGrafter"/>
</dbReference>
<dbReference type="Gene3D" id="1.10.150.810">
    <property type="match status" value="1"/>
</dbReference>
<keyword evidence="3" id="KW-1185">Reference proteome</keyword>
<dbReference type="Proteomes" id="UP000275846">
    <property type="component" value="Unassembled WGS sequence"/>
</dbReference>
<dbReference type="AlphaFoldDB" id="A0A183TNX9"/>
<dbReference type="PANTHER" id="PTHR11076">
    <property type="entry name" value="DNA REPAIR POLYMERASE UMUC / TRANSFERASE FAMILY MEMBER"/>
    <property type="match status" value="1"/>
</dbReference>
<feature type="compositionally biased region" description="Polar residues" evidence="1">
    <location>
        <begin position="122"/>
        <end position="137"/>
    </location>
</feature>
<reference evidence="2 3" key="2">
    <citation type="submission" date="2018-11" db="EMBL/GenBank/DDBJ databases">
        <authorList>
            <consortium name="Pathogen Informatics"/>
        </authorList>
    </citation>
    <scope>NUCLEOTIDE SEQUENCE [LARGE SCALE GENOMIC DNA]</scope>
    <source>
        <strain evidence="2 3">NST_G2</strain>
    </source>
</reference>
<dbReference type="SUPFAM" id="SSF56672">
    <property type="entry name" value="DNA/RNA polymerases"/>
    <property type="match status" value="1"/>
</dbReference>
<dbReference type="InterPro" id="IPR043502">
    <property type="entry name" value="DNA/RNA_pol_sf"/>
</dbReference>
<protein>
    <submittedName>
        <fullName evidence="4">SEC7 domain-containing protein</fullName>
    </submittedName>
</protein>
<dbReference type="InterPro" id="IPR050116">
    <property type="entry name" value="DNA_polymerase-Y"/>
</dbReference>
<dbReference type="GO" id="GO:0003887">
    <property type="term" value="F:DNA-directed DNA polymerase activity"/>
    <property type="evidence" value="ECO:0007669"/>
    <property type="project" value="TreeGrafter"/>
</dbReference>
<organism evidence="4">
    <name type="scientific">Schistocephalus solidus</name>
    <name type="common">Tapeworm</name>
    <dbReference type="NCBI Taxonomy" id="70667"/>
    <lineage>
        <taxon>Eukaryota</taxon>
        <taxon>Metazoa</taxon>
        <taxon>Spiralia</taxon>
        <taxon>Lophotrochozoa</taxon>
        <taxon>Platyhelminthes</taxon>
        <taxon>Cestoda</taxon>
        <taxon>Eucestoda</taxon>
        <taxon>Diphyllobothriidea</taxon>
        <taxon>Diphyllobothriidae</taxon>
        <taxon>Schistocephalus</taxon>
    </lineage>
</organism>
<evidence type="ECO:0000256" key="1">
    <source>
        <dbReference type="SAM" id="MobiDB-lite"/>
    </source>
</evidence>
<sequence>MIRPVRTAHPRVEEIRGRSETNFLVRISNEADDDDEEEEELVVVVEETVDPKNIRSSVPGIGHVTECRLQAFGVHTIQDLFTHRGVLYHLVSPTSLRYFMRIVLGHSEDDWVTGADRVGTGDASTRSTGQKSMSVER</sequence>
<evidence type="ECO:0000313" key="4">
    <source>
        <dbReference type="WBParaSite" id="SSLN_0001886001-mRNA-1"/>
    </source>
</evidence>